<evidence type="ECO:0000256" key="3">
    <source>
        <dbReference type="ARBA" id="ARBA00008726"/>
    </source>
</evidence>
<dbReference type="Proteomes" id="UP000383932">
    <property type="component" value="Unassembled WGS sequence"/>
</dbReference>
<accession>A0A5N5QWZ4</accession>
<gene>
    <name evidence="11" type="ORF">CTheo_403</name>
</gene>
<feature type="region of interest" description="Disordered" evidence="9">
    <location>
        <begin position="112"/>
        <end position="132"/>
    </location>
</feature>
<evidence type="ECO:0000256" key="9">
    <source>
        <dbReference type="SAM" id="MobiDB-lite"/>
    </source>
</evidence>
<organism evidence="11 12">
    <name type="scientific">Ceratobasidium theobromae</name>
    <dbReference type="NCBI Taxonomy" id="1582974"/>
    <lineage>
        <taxon>Eukaryota</taxon>
        <taxon>Fungi</taxon>
        <taxon>Dikarya</taxon>
        <taxon>Basidiomycota</taxon>
        <taxon>Agaricomycotina</taxon>
        <taxon>Agaricomycetes</taxon>
        <taxon>Cantharellales</taxon>
        <taxon>Ceratobasidiaceae</taxon>
        <taxon>Ceratobasidium</taxon>
    </lineage>
</organism>
<dbReference type="GO" id="GO:0008380">
    <property type="term" value="P:RNA splicing"/>
    <property type="evidence" value="ECO:0007669"/>
    <property type="project" value="UniProtKB-KW"/>
</dbReference>
<evidence type="ECO:0000259" key="10">
    <source>
        <dbReference type="Pfam" id="PF22782"/>
    </source>
</evidence>
<feature type="compositionally biased region" description="Low complexity" evidence="9">
    <location>
        <begin position="228"/>
        <end position="241"/>
    </location>
</feature>
<evidence type="ECO:0000256" key="4">
    <source>
        <dbReference type="ARBA" id="ARBA00022490"/>
    </source>
</evidence>
<evidence type="ECO:0000256" key="2">
    <source>
        <dbReference type="ARBA" id="ARBA00004496"/>
    </source>
</evidence>
<feature type="compositionally biased region" description="Polar residues" evidence="9">
    <location>
        <begin position="115"/>
        <end position="124"/>
    </location>
</feature>
<dbReference type="PANTHER" id="PTHR12786">
    <property type="entry name" value="SPLICING FACTOR SF3A-RELATED"/>
    <property type="match status" value="1"/>
</dbReference>
<feature type="compositionally biased region" description="Basic and acidic residues" evidence="9">
    <location>
        <begin position="726"/>
        <end position="736"/>
    </location>
</feature>
<dbReference type="AlphaFoldDB" id="A0A5N5QWZ4"/>
<feature type="region of interest" description="Disordered" evidence="9">
    <location>
        <begin position="703"/>
        <end position="736"/>
    </location>
</feature>
<evidence type="ECO:0000256" key="5">
    <source>
        <dbReference type="ARBA" id="ARBA00022664"/>
    </source>
</evidence>
<dbReference type="PANTHER" id="PTHR12786:SF1">
    <property type="entry name" value="SPLICING REGULATOR SDE2"/>
    <property type="match status" value="1"/>
</dbReference>
<dbReference type="InterPro" id="IPR053822">
    <property type="entry name" value="SDE2-like_dom"/>
</dbReference>
<sequence length="841" mass="90722">MSPADSSSGHSLPTITIMHYTTLLVDTVAPFSTLALQLPSSTPVVLLESLIAYRYPDLPCQFLTLASPSGSDLSSDDSLSTLANGGDLVTLRLMPSLLGGKGGFGSQLRAAGGRMSSQKASNNDSCRDLNGRRLSTIKEAKKMATYLEGEPERKKAAAEEKRAKLEALEKQLGITPGESSKDGESSTGTGEKRRFDDVEYLEQSREITDGVKSAVTAGLLKKRKKAKAASPSESSKTPETAQPSPPEVTLAEAPASATVTEAGIAREAYPSGTAILKITSLDSPQYPAILLSLSKQLYHPPSYIRYPQLRIARSLYAQQGLHIMPVFDELEARLAALRATPVTNPVQPKESTPNALGLDEEMMSKLRVLGIDPKNLSDMETGHDSEASEKVERYLASDDWRSEATQSDRESSALTDNELSGLESPISLDLSSPTTPLRTPLARLPDRNATLRASDRNLFILAQSISSDNTFDSDRADSPLPIQHPPIGRKRRVKKERDLSLSTSQSADDELDDENEEDDALEALERVKDELKLEAGSEDGDVSDSLGSQVELGPPGHTPPPSRMSRKGSTTPPHTSMSFGSKSTRSPLLVSPFGRTMMTLSPRSDTLTIDKEASELHTLPVQAISDSPPVEDHESRTPGPVSFNRPLPMVEPAGEPTEHSLADNLASALSSNLFGTPERPSLTSLPPSDDDAQVAHYTSLLKNLSSPSRQPTDPFDDPPLSVPAERTADSDGEDSKRARSVFAKLEGLHPQNFIPTVPVITAKVPGVPKLDVEGWRAARDEDPDSWCCICNADATLQCVTEPCDGDLYCGRCFTEGHPKLDPDMGKHKPKSWTPKDAKTPT</sequence>
<dbReference type="Pfam" id="PF22586">
    <property type="entry name" value="ANCHR-like_BBOX"/>
    <property type="match status" value="1"/>
</dbReference>
<keyword evidence="7" id="KW-0539">Nucleus</keyword>
<comment type="similarity">
    <text evidence="3">Belongs to the SDE2 family.</text>
</comment>
<evidence type="ECO:0000256" key="1">
    <source>
        <dbReference type="ARBA" id="ARBA00004123"/>
    </source>
</evidence>
<feature type="region of interest" description="Disordered" evidence="9">
    <location>
        <begin position="469"/>
        <end position="518"/>
    </location>
</feature>
<keyword evidence="8" id="KW-0131">Cell cycle</keyword>
<dbReference type="EMBL" id="SSOP01000003">
    <property type="protein sequence ID" value="KAB5596131.1"/>
    <property type="molecule type" value="Genomic_DNA"/>
</dbReference>
<feature type="compositionally biased region" description="Polar residues" evidence="9">
    <location>
        <begin position="598"/>
        <end position="607"/>
    </location>
</feature>
<feature type="compositionally biased region" description="Basic and acidic residues" evidence="9">
    <location>
        <begin position="397"/>
        <end position="411"/>
    </location>
</feature>
<feature type="region of interest" description="Disordered" evidence="9">
    <location>
        <begin position="530"/>
        <end position="659"/>
    </location>
</feature>
<feature type="compositionally biased region" description="Polar residues" evidence="9">
    <location>
        <begin position="567"/>
        <end position="586"/>
    </location>
</feature>
<feature type="region of interest" description="Disordered" evidence="9">
    <location>
        <begin position="222"/>
        <end position="249"/>
    </location>
</feature>
<comment type="subcellular location">
    <subcellularLocation>
        <location evidence="2">Cytoplasm</location>
    </subcellularLocation>
    <subcellularLocation>
        <location evidence="1">Nucleus</location>
    </subcellularLocation>
</comment>
<dbReference type="InterPro" id="IPR051421">
    <property type="entry name" value="RNA_Proc_DNA_Dmg_Regulator"/>
</dbReference>
<feature type="region of interest" description="Disordered" evidence="9">
    <location>
        <begin position="820"/>
        <end position="841"/>
    </location>
</feature>
<feature type="compositionally biased region" description="Acidic residues" evidence="9">
    <location>
        <begin position="507"/>
        <end position="518"/>
    </location>
</feature>
<keyword evidence="5" id="KW-0507">mRNA processing</keyword>
<dbReference type="OrthoDB" id="5407799at2759"/>
<dbReference type="CDD" id="cd19817">
    <property type="entry name" value="Bbox1_ANCHR-like"/>
    <property type="match status" value="1"/>
</dbReference>
<dbReference type="InterPro" id="IPR044553">
    <property type="entry name" value="Bbox1_ANCHR"/>
</dbReference>
<dbReference type="SUPFAM" id="SSF57845">
    <property type="entry name" value="B-box zinc-binding domain"/>
    <property type="match status" value="1"/>
</dbReference>
<feature type="domain" description="SDE2-like" evidence="10">
    <location>
        <begin position="99"/>
        <end position="216"/>
    </location>
</feature>
<keyword evidence="4" id="KW-0963">Cytoplasm</keyword>
<evidence type="ECO:0000313" key="12">
    <source>
        <dbReference type="Proteomes" id="UP000383932"/>
    </source>
</evidence>
<name>A0A5N5QWZ4_9AGAM</name>
<feature type="region of interest" description="Disordered" evidence="9">
    <location>
        <begin position="169"/>
        <end position="197"/>
    </location>
</feature>
<comment type="caution">
    <text evidence="11">The sequence shown here is derived from an EMBL/GenBank/DDBJ whole genome shotgun (WGS) entry which is preliminary data.</text>
</comment>
<feature type="compositionally biased region" description="Basic and acidic residues" evidence="9">
    <location>
        <begin position="179"/>
        <end position="197"/>
    </location>
</feature>
<keyword evidence="12" id="KW-1185">Reference proteome</keyword>
<feature type="region of interest" description="Disordered" evidence="9">
    <location>
        <begin position="671"/>
        <end position="691"/>
    </location>
</feature>
<protein>
    <recommendedName>
        <fullName evidence="10">SDE2-like domain-containing protein</fullName>
    </recommendedName>
</protein>
<keyword evidence="6" id="KW-0508">mRNA splicing</keyword>
<proteinExistence type="inferred from homology"/>
<evidence type="ECO:0000256" key="7">
    <source>
        <dbReference type="ARBA" id="ARBA00023242"/>
    </source>
</evidence>
<feature type="region of interest" description="Disordered" evidence="9">
    <location>
        <begin position="397"/>
        <end position="443"/>
    </location>
</feature>
<dbReference type="GO" id="GO:0005737">
    <property type="term" value="C:cytoplasm"/>
    <property type="evidence" value="ECO:0007669"/>
    <property type="project" value="UniProtKB-SubCell"/>
</dbReference>
<evidence type="ECO:0000256" key="6">
    <source>
        <dbReference type="ARBA" id="ARBA00023187"/>
    </source>
</evidence>
<evidence type="ECO:0000313" key="11">
    <source>
        <dbReference type="EMBL" id="KAB5596131.1"/>
    </source>
</evidence>
<reference evidence="11 12" key="1">
    <citation type="journal article" date="2019" name="Fungal Biol. Biotechnol.">
        <title>Draft genome sequence of fastidious pathogen Ceratobasidium theobromae, which causes vascular-streak dieback in Theobroma cacao.</title>
        <authorList>
            <person name="Ali S.S."/>
            <person name="Asman A."/>
            <person name="Shao J."/>
            <person name="Firmansyah A.P."/>
            <person name="Susilo A.W."/>
            <person name="Rosmana A."/>
            <person name="McMahon P."/>
            <person name="Junaid M."/>
            <person name="Guest D."/>
            <person name="Kheng T.Y."/>
            <person name="Meinhardt L.W."/>
            <person name="Bailey B.A."/>
        </authorList>
    </citation>
    <scope>NUCLEOTIDE SEQUENCE [LARGE SCALE GENOMIC DNA]</scope>
    <source>
        <strain evidence="11 12">CT2</strain>
    </source>
</reference>
<evidence type="ECO:0000256" key="8">
    <source>
        <dbReference type="ARBA" id="ARBA00023306"/>
    </source>
</evidence>
<dbReference type="Pfam" id="PF22782">
    <property type="entry name" value="SDE2"/>
    <property type="match status" value="1"/>
</dbReference>
<dbReference type="GO" id="GO:0006397">
    <property type="term" value="P:mRNA processing"/>
    <property type="evidence" value="ECO:0007669"/>
    <property type="project" value="UniProtKB-KW"/>
</dbReference>
<dbReference type="GO" id="GO:0005634">
    <property type="term" value="C:nucleus"/>
    <property type="evidence" value="ECO:0007669"/>
    <property type="project" value="UniProtKB-SubCell"/>
</dbReference>